<dbReference type="AlphaFoldDB" id="A0A167C1X7"/>
<feature type="binding site" evidence="9">
    <location>
        <position position="65"/>
    </location>
    <ligand>
        <name>Zn(2+)</name>
        <dbReference type="ChEBI" id="CHEBI:29105"/>
        <label>2</label>
    </ligand>
</feature>
<keyword evidence="6 9" id="KW-0862">Zinc</keyword>
<feature type="binding site" evidence="9">
    <location>
        <position position="353"/>
    </location>
    <ligand>
        <name>Zn(2+)</name>
        <dbReference type="ChEBI" id="CHEBI:29105"/>
        <label>1</label>
    </ligand>
</feature>
<dbReference type="SMART" id="SM00098">
    <property type="entry name" value="alkPPc"/>
    <property type="match status" value="1"/>
</dbReference>
<dbReference type="EC" id="3.1.3.1" evidence="2 11"/>
<dbReference type="GeneID" id="30035992"/>
<dbReference type="GO" id="GO:0000329">
    <property type="term" value="C:fungal-type vacuole membrane"/>
    <property type="evidence" value="ECO:0007669"/>
    <property type="project" value="EnsemblFungi"/>
</dbReference>
<dbReference type="GO" id="GO:0046496">
    <property type="term" value="P:nicotinamide nucleotide metabolic process"/>
    <property type="evidence" value="ECO:0007669"/>
    <property type="project" value="EnsemblFungi"/>
</dbReference>
<evidence type="ECO:0000256" key="4">
    <source>
        <dbReference type="ARBA" id="ARBA00022723"/>
    </source>
</evidence>
<dbReference type="OrthoDB" id="7392499at2759"/>
<dbReference type="GO" id="GO:0009166">
    <property type="term" value="P:nucleotide catabolic process"/>
    <property type="evidence" value="ECO:0007669"/>
    <property type="project" value="EnsemblFungi"/>
</dbReference>
<dbReference type="GO" id="GO:0046872">
    <property type="term" value="F:metal ion binding"/>
    <property type="evidence" value="ECO:0007669"/>
    <property type="project" value="UniProtKB-KW"/>
</dbReference>
<comment type="cofactor">
    <cofactor evidence="9">
        <name>Mg(2+)</name>
        <dbReference type="ChEBI" id="CHEBI:18420"/>
    </cofactor>
    <text evidence="9">Binds 1 Mg(2+) ion.</text>
</comment>
<dbReference type="GO" id="GO:0047386">
    <property type="term" value="F:fructose-2,6-bisphosphate 6-phosphatase activity"/>
    <property type="evidence" value="ECO:0007669"/>
    <property type="project" value="EnsemblFungi"/>
</dbReference>
<feature type="binding site" evidence="9">
    <location>
        <position position="164"/>
    </location>
    <ligand>
        <name>Mg(2+)</name>
        <dbReference type="ChEBI" id="CHEBI:18420"/>
    </ligand>
</feature>
<dbReference type="PANTHER" id="PTHR11596">
    <property type="entry name" value="ALKALINE PHOSPHATASE"/>
    <property type="match status" value="1"/>
</dbReference>
<feature type="transmembrane region" description="Helical" evidence="12">
    <location>
        <begin position="21"/>
        <end position="40"/>
    </location>
</feature>
<dbReference type="PROSITE" id="PS00123">
    <property type="entry name" value="ALKALINE_PHOSPHATASE"/>
    <property type="match status" value="1"/>
</dbReference>
<sequence length="537" mass="59385">MADETLLPAWRRGGRSQEHNKTMVFLGIWATLATFLALYYSPGHFSDLFKSHQSPKRNVIFFVSDGMGPASLSLTRSFRQYRDNLPIDDILHLDDHFIGHSRTRSSDSLVTDSAAGATAFACGFKTYNGAIGVFPDTDPCGTVLEGAKLRGYHTGMVVTTRITDATPASFSAHVLHREEEDLIAEHQLGMYPLGRMVDLMIGGGRCHFLPGSVDGGCRHDSRNLVEEAVEDGWQYVENREQYDLLKGGNNISLPLLALLAPGDIPYDLDRDDSVYPSLEDTTRTAIRALELATKHSDKGFFLLVEGSRIDHAGHQNDPAAQVREVLAFDRAFQAAIEFSKKSNVETIVVSTSDHETGGLATARQLTPSYPDYLWYPEALDNATHSAEYLGHALRHYNGKDVYDFIKTDILKEGLGIPEPTEEQIKLLADNKKRSEDHIANIISLRSQTGWSTHGHSAVDVNVYGFSGHKRANRRILKTLGGSNENTDIGKFLADYLDVDVSKVTDLLQQDDITTDDLDDPHGLDSYHAHIMAVTNGL</sequence>
<dbReference type="Gene3D" id="3.40.720.10">
    <property type="entry name" value="Alkaline Phosphatase, subunit A"/>
    <property type="match status" value="1"/>
</dbReference>
<keyword evidence="12" id="KW-0812">Transmembrane</keyword>
<dbReference type="InterPro" id="IPR001952">
    <property type="entry name" value="Alkaline_phosphatase"/>
</dbReference>
<evidence type="ECO:0000256" key="10">
    <source>
        <dbReference type="RuleBase" id="RU003946"/>
    </source>
</evidence>
<feature type="active site" description="Phosphoserine intermediate" evidence="8">
    <location>
        <position position="113"/>
    </location>
</feature>
<dbReference type="FunFam" id="3.40.720.10:FF:000063">
    <property type="entry name" value="Alkaline phosphatase"/>
    <property type="match status" value="1"/>
</dbReference>
<feature type="binding site" evidence="9">
    <location>
        <position position="166"/>
    </location>
    <ligand>
        <name>Mg(2+)</name>
        <dbReference type="ChEBI" id="CHEBI:18420"/>
    </ligand>
</feature>
<feature type="binding site" evidence="9">
    <location>
        <position position="314"/>
    </location>
    <ligand>
        <name>Zn(2+)</name>
        <dbReference type="ChEBI" id="CHEBI:29105"/>
        <label>2</label>
    </ligand>
</feature>
<evidence type="ECO:0000256" key="3">
    <source>
        <dbReference type="ARBA" id="ARBA00022553"/>
    </source>
</evidence>
<evidence type="ECO:0000256" key="12">
    <source>
        <dbReference type="SAM" id="Phobius"/>
    </source>
</evidence>
<dbReference type="CDD" id="cd16012">
    <property type="entry name" value="ALP"/>
    <property type="match status" value="1"/>
</dbReference>
<dbReference type="InterPro" id="IPR018299">
    <property type="entry name" value="Alkaline_phosphatase_AS"/>
</dbReference>
<dbReference type="Pfam" id="PF00245">
    <property type="entry name" value="Alk_phosphatase"/>
    <property type="match status" value="1"/>
</dbReference>
<proteinExistence type="inferred from homology"/>
<name>A0A167C1X7_9ASCO</name>
<protein>
    <recommendedName>
        <fullName evidence="2 11">Alkaline phosphatase</fullName>
        <ecNumber evidence="2 11">3.1.3.1</ecNumber>
    </recommendedName>
</protein>
<accession>A0A167C1X7</accession>
<comment type="cofactor">
    <cofactor evidence="9">
        <name>Zn(2+)</name>
        <dbReference type="ChEBI" id="CHEBI:29105"/>
    </cofactor>
    <text evidence="9">Binds 2 Zn(2+) ions.</text>
</comment>
<comment type="similarity">
    <text evidence="1 10">Belongs to the alkaline phosphatase family.</text>
</comment>
<dbReference type="RefSeq" id="XP_018733597.1">
    <property type="nucleotide sequence ID" value="XM_018880958.1"/>
</dbReference>
<feature type="binding site" evidence="9">
    <location>
        <position position="455"/>
    </location>
    <ligand>
        <name>Zn(2+)</name>
        <dbReference type="ChEBI" id="CHEBI:29105"/>
        <label>2</label>
    </ligand>
</feature>
<evidence type="ECO:0000313" key="13">
    <source>
        <dbReference type="EMBL" id="ANB11120.1"/>
    </source>
</evidence>
<comment type="catalytic activity">
    <reaction evidence="11">
        <text>a phosphate monoester + H2O = an alcohol + phosphate</text>
        <dbReference type="Rhea" id="RHEA:15017"/>
        <dbReference type="ChEBI" id="CHEBI:15377"/>
        <dbReference type="ChEBI" id="CHEBI:30879"/>
        <dbReference type="ChEBI" id="CHEBI:43474"/>
        <dbReference type="ChEBI" id="CHEBI:67140"/>
        <dbReference type="EC" id="3.1.3.1"/>
    </reaction>
</comment>
<evidence type="ECO:0000256" key="9">
    <source>
        <dbReference type="PIRSR" id="PIRSR601952-2"/>
    </source>
</evidence>
<keyword evidence="4 9" id="KW-0479">Metal-binding</keyword>
<feature type="binding site" evidence="9">
    <location>
        <position position="354"/>
    </location>
    <ligand>
        <name>Zn(2+)</name>
        <dbReference type="ChEBI" id="CHEBI:29105"/>
        <label>2</label>
    </ligand>
</feature>
<dbReference type="EMBL" id="CP014500">
    <property type="protein sequence ID" value="ANB11120.1"/>
    <property type="molecule type" value="Genomic_DNA"/>
</dbReference>
<keyword evidence="12" id="KW-1133">Transmembrane helix</keyword>
<evidence type="ECO:0000256" key="8">
    <source>
        <dbReference type="PIRSR" id="PIRSR601952-1"/>
    </source>
</evidence>
<dbReference type="InterPro" id="IPR017850">
    <property type="entry name" value="Alkaline_phosphatase_core_sf"/>
</dbReference>
<feature type="binding site" evidence="9">
    <location>
        <position position="65"/>
    </location>
    <ligand>
        <name>Mg(2+)</name>
        <dbReference type="ChEBI" id="CHEBI:18420"/>
    </ligand>
</feature>
<evidence type="ECO:0000256" key="2">
    <source>
        <dbReference type="ARBA" id="ARBA00012647"/>
    </source>
</evidence>
<keyword evidence="5 11" id="KW-0378">Hydrolase</keyword>
<keyword evidence="14" id="KW-1185">Reference proteome</keyword>
<dbReference type="KEGG" id="slb:AWJ20_3918"/>
<evidence type="ECO:0000256" key="7">
    <source>
        <dbReference type="ARBA" id="ARBA00022842"/>
    </source>
</evidence>
<keyword evidence="7 9" id="KW-0460">Magnesium</keyword>
<feature type="binding site" evidence="9">
    <location>
        <position position="310"/>
    </location>
    <ligand>
        <name>Zn(2+)</name>
        <dbReference type="ChEBI" id="CHEBI:29105"/>
        <label>2</label>
    </ligand>
</feature>
<keyword evidence="3" id="KW-0597">Phosphoprotein</keyword>
<evidence type="ECO:0000256" key="11">
    <source>
        <dbReference type="RuleBase" id="RU003947"/>
    </source>
</evidence>
<keyword evidence="12" id="KW-0472">Membrane</keyword>
<evidence type="ECO:0000313" key="14">
    <source>
        <dbReference type="Proteomes" id="UP000189580"/>
    </source>
</evidence>
<feature type="binding site" evidence="9">
    <location>
        <position position="305"/>
    </location>
    <ligand>
        <name>Mg(2+)</name>
        <dbReference type="ChEBI" id="CHEBI:18420"/>
    </ligand>
</feature>
<dbReference type="Gene3D" id="1.10.60.40">
    <property type="match status" value="1"/>
</dbReference>
<reference evidence="13 14" key="1">
    <citation type="submission" date="2016-02" db="EMBL/GenBank/DDBJ databases">
        <title>Complete genome sequence and transcriptome regulation of the pentose utilising yeast Sugiyamaella lignohabitans.</title>
        <authorList>
            <person name="Bellasio M."/>
            <person name="Peymann A."/>
            <person name="Valli M."/>
            <person name="Sipitzky M."/>
            <person name="Graf A."/>
            <person name="Sauer M."/>
            <person name="Marx H."/>
            <person name="Mattanovich D."/>
        </authorList>
    </citation>
    <scope>NUCLEOTIDE SEQUENCE [LARGE SCALE GENOMIC DNA]</scope>
    <source>
        <strain evidence="13 14">CBS 10342</strain>
    </source>
</reference>
<dbReference type="PANTHER" id="PTHR11596:SF5">
    <property type="entry name" value="ALKALINE PHOSPHATASE"/>
    <property type="match status" value="1"/>
</dbReference>
<dbReference type="Proteomes" id="UP000189580">
    <property type="component" value="Chromosome c"/>
</dbReference>
<dbReference type="GO" id="GO:0004035">
    <property type="term" value="F:alkaline phosphatase activity"/>
    <property type="evidence" value="ECO:0007669"/>
    <property type="project" value="UniProtKB-EC"/>
</dbReference>
<gene>
    <name evidence="13" type="primary">PHO8</name>
    <name evidence="13" type="ORF">AWJ20_3918</name>
</gene>
<evidence type="ECO:0000256" key="5">
    <source>
        <dbReference type="ARBA" id="ARBA00022801"/>
    </source>
</evidence>
<dbReference type="PRINTS" id="PR00113">
    <property type="entry name" value="ALKPHPHTASE"/>
</dbReference>
<evidence type="ECO:0000256" key="1">
    <source>
        <dbReference type="ARBA" id="ARBA00005984"/>
    </source>
</evidence>
<organism evidence="13 14">
    <name type="scientific">Sugiyamaella lignohabitans</name>
    <dbReference type="NCBI Taxonomy" id="796027"/>
    <lineage>
        <taxon>Eukaryota</taxon>
        <taxon>Fungi</taxon>
        <taxon>Dikarya</taxon>
        <taxon>Ascomycota</taxon>
        <taxon>Saccharomycotina</taxon>
        <taxon>Dipodascomycetes</taxon>
        <taxon>Dipodascales</taxon>
        <taxon>Trichomonascaceae</taxon>
        <taxon>Sugiyamaella</taxon>
    </lineage>
</organism>
<evidence type="ECO:0000256" key="6">
    <source>
        <dbReference type="ARBA" id="ARBA00022833"/>
    </source>
</evidence>
<dbReference type="SUPFAM" id="SSF53649">
    <property type="entry name" value="Alkaline phosphatase-like"/>
    <property type="match status" value="1"/>
</dbReference>